<dbReference type="HOGENOM" id="CLU_094271_1_1_1"/>
<evidence type="ECO:0000256" key="10">
    <source>
        <dbReference type="RuleBase" id="RU366036"/>
    </source>
</evidence>
<dbReference type="RefSeq" id="XP_007290834.1">
    <property type="nucleotide sequence ID" value="XM_007290772.1"/>
</dbReference>
<dbReference type="GeneID" id="18758880"/>
<evidence type="ECO:0000256" key="2">
    <source>
        <dbReference type="ARBA" id="ARBA00005770"/>
    </source>
</evidence>
<comment type="subcellular location">
    <subcellularLocation>
        <location evidence="1 10">Nucleus</location>
    </subcellularLocation>
</comment>
<dbReference type="eggNOG" id="KOG1510">
    <property type="taxonomic scope" value="Eukaryota"/>
</dbReference>
<dbReference type="EMBL" id="JH921432">
    <property type="protein sequence ID" value="EKD18703.1"/>
    <property type="molecule type" value="Genomic_DNA"/>
</dbReference>
<keyword evidence="6 10" id="KW-0010">Activator</keyword>
<comment type="subunit">
    <text evidence="3 10">Component of the Mediator complex.</text>
</comment>
<evidence type="ECO:0000256" key="5">
    <source>
        <dbReference type="ARBA" id="ARBA00023015"/>
    </source>
</evidence>
<dbReference type="Proteomes" id="UP000006753">
    <property type="component" value="Unassembled WGS sequence"/>
</dbReference>
<evidence type="ECO:0000256" key="11">
    <source>
        <dbReference type="SAM" id="Coils"/>
    </source>
</evidence>
<dbReference type="GO" id="GO:0016592">
    <property type="term" value="C:mediator complex"/>
    <property type="evidence" value="ECO:0007669"/>
    <property type="project" value="UniProtKB-UniRule"/>
</dbReference>
<dbReference type="InterPro" id="IPR037212">
    <property type="entry name" value="Med7/Med21-like"/>
</dbReference>
<feature type="region of interest" description="Disordered" evidence="12">
    <location>
        <begin position="36"/>
        <end position="62"/>
    </location>
</feature>
<dbReference type="PANTHER" id="PTHR13381">
    <property type="entry name" value="RNA POLYMERASE II HOLOENZYME COMPONENT SRB7"/>
    <property type="match status" value="1"/>
</dbReference>
<dbReference type="PANTHER" id="PTHR13381:SF0">
    <property type="entry name" value="MEDIATOR OF RNA POLYMERASE II TRANSCRIPTION SUBUNIT 21"/>
    <property type="match status" value="1"/>
</dbReference>
<keyword evidence="5 10" id="KW-0805">Transcription regulation</keyword>
<protein>
    <recommendedName>
        <fullName evidence="4 10">Mediator of RNA polymerase II transcription subunit 21</fullName>
    </recommendedName>
</protein>
<comment type="similarity">
    <text evidence="2 10">Belongs to the Mediator complex subunit 21 family.</text>
</comment>
<keyword evidence="11" id="KW-0175">Coiled coil</keyword>
<evidence type="ECO:0000256" key="12">
    <source>
        <dbReference type="SAM" id="MobiDB-lite"/>
    </source>
</evidence>
<evidence type="ECO:0000313" key="14">
    <source>
        <dbReference type="Proteomes" id="UP000006753"/>
    </source>
</evidence>
<dbReference type="Gene3D" id="6.10.280.10">
    <property type="entry name" value="Mediator complex, subunit Med21"/>
    <property type="match status" value="1"/>
</dbReference>
<dbReference type="STRING" id="1072389.K1XD35"/>
<name>K1XD35_MARBU</name>
<dbReference type="FunCoup" id="K1XD35">
    <property type="interactions" value="255"/>
</dbReference>
<dbReference type="KEGG" id="mbe:MBM_02945"/>
<keyword evidence="8 10" id="KW-0539">Nucleus</keyword>
<proteinExistence type="inferred from homology"/>
<dbReference type="GO" id="GO:0003712">
    <property type="term" value="F:transcription coregulator activity"/>
    <property type="evidence" value="ECO:0007669"/>
    <property type="project" value="TreeGrafter"/>
</dbReference>
<accession>K1XD35</accession>
<gene>
    <name evidence="13" type="ORF">MBM_02945</name>
</gene>
<evidence type="ECO:0000256" key="8">
    <source>
        <dbReference type="ARBA" id="ARBA00023242"/>
    </source>
</evidence>
<dbReference type="OrthoDB" id="526653at2759"/>
<dbReference type="Pfam" id="PF11221">
    <property type="entry name" value="Med21"/>
    <property type="match status" value="1"/>
</dbReference>
<dbReference type="AlphaFoldDB" id="K1XD35"/>
<evidence type="ECO:0000313" key="13">
    <source>
        <dbReference type="EMBL" id="EKD18703.1"/>
    </source>
</evidence>
<organism evidence="13 14">
    <name type="scientific">Marssonina brunnea f. sp. multigermtubi (strain MB_m1)</name>
    <name type="common">Marssonina leaf spot fungus</name>
    <dbReference type="NCBI Taxonomy" id="1072389"/>
    <lineage>
        <taxon>Eukaryota</taxon>
        <taxon>Fungi</taxon>
        <taxon>Dikarya</taxon>
        <taxon>Ascomycota</taxon>
        <taxon>Pezizomycotina</taxon>
        <taxon>Leotiomycetes</taxon>
        <taxon>Helotiales</taxon>
        <taxon>Drepanopezizaceae</taxon>
        <taxon>Drepanopeziza</taxon>
    </lineage>
</organism>
<evidence type="ECO:0000256" key="3">
    <source>
        <dbReference type="ARBA" id="ARBA00011837"/>
    </source>
</evidence>
<feature type="coiled-coil region" evidence="11">
    <location>
        <begin position="98"/>
        <end position="132"/>
    </location>
</feature>
<reference evidence="13 14" key="1">
    <citation type="journal article" date="2012" name="BMC Genomics">
        <title>Sequencing the genome of Marssonina brunnea reveals fungus-poplar co-evolution.</title>
        <authorList>
            <person name="Zhu S."/>
            <person name="Cao Y.-Z."/>
            <person name="Jiang C."/>
            <person name="Tan B.-Y."/>
            <person name="Wang Z."/>
            <person name="Feng S."/>
            <person name="Zhang L."/>
            <person name="Su X.-H."/>
            <person name="Brejova B."/>
            <person name="Vinar T."/>
            <person name="Xu M."/>
            <person name="Wang M.-X."/>
            <person name="Zhang S.-G."/>
            <person name="Huang M.-R."/>
            <person name="Wu R."/>
            <person name="Zhou Y."/>
        </authorList>
    </citation>
    <scope>NUCLEOTIDE SEQUENCE [LARGE SCALE GENOMIC DNA]</scope>
    <source>
        <strain evidence="13 14">MB_m1</strain>
    </source>
</reference>
<keyword evidence="7 10" id="KW-0804">Transcription</keyword>
<evidence type="ECO:0000256" key="9">
    <source>
        <dbReference type="ARBA" id="ARBA00025687"/>
    </source>
</evidence>
<evidence type="ECO:0000256" key="1">
    <source>
        <dbReference type="ARBA" id="ARBA00004123"/>
    </source>
</evidence>
<evidence type="ECO:0000256" key="4">
    <source>
        <dbReference type="ARBA" id="ARBA00019691"/>
    </source>
</evidence>
<sequence>MADLLTQLQDAVDQLANQFVASLFYVHKHHDYQKLNPNDTIRQEPKNEEGVAPMDPDVTPDPADVFKAAQRELAQDLILKEQQVEYLISSLPGLGNSEKDQEDMIRMLEEELKVAEDERREALMEKEEVLGRLEGVIRGIKRP</sequence>
<dbReference type="InterPro" id="IPR021384">
    <property type="entry name" value="Mediator_Med21"/>
</dbReference>
<keyword evidence="14" id="KW-1185">Reference proteome</keyword>
<evidence type="ECO:0000256" key="7">
    <source>
        <dbReference type="ARBA" id="ARBA00023163"/>
    </source>
</evidence>
<dbReference type="GO" id="GO:0006357">
    <property type="term" value="P:regulation of transcription by RNA polymerase II"/>
    <property type="evidence" value="ECO:0007669"/>
    <property type="project" value="TreeGrafter"/>
</dbReference>
<comment type="function">
    <text evidence="9 10">Component of the Mediator complex, a coactivator involved in the regulated transcription of nearly all RNA polymerase II-dependent genes. Mediator functions as a bridge to convey information from gene-specific regulatory proteins to the basal RNA polymerase II transcription machinery. Mediator is recruited to promoters by direct interactions with regulatory proteins and serves as a scaffold for the assembly of a functional preinitiation complex with RNA polymerase II and the general transcription factors.</text>
</comment>
<dbReference type="InParanoid" id="K1XD35"/>
<dbReference type="SUPFAM" id="SSF140718">
    <property type="entry name" value="Mediator hinge subcomplex-like"/>
    <property type="match status" value="1"/>
</dbReference>
<evidence type="ECO:0000256" key="6">
    <source>
        <dbReference type="ARBA" id="ARBA00023159"/>
    </source>
</evidence>
<dbReference type="OMA" id="LTTYHDH"/>